<sequence>MKYKSTALLLAFLLGGFGGHKFYLGEYLAGILYALFSWTLIPSLLAFFEFLGLLFMPDHVFDAKYNPMLTPSRDQKYIGNKRDITSALFDLKELYSAGIITAEEYEEKRQNLLKEL</sequence>
<feature type="domain" description="SHOCT" evidence="7">
    <location>
        <begin position="87"/>
        <end position="113"/>
    </location>
</feature>
<dbReference type="InterPro" id="IPR018649">
    <property type="entry name" value="SHOCT"/>
</dbReference>
<organism evidence="8">
    <name type="scientific">Planktothricoides sp. SpSt-374</name>
    <dbReference type="NCBI Taxonomy" id="2282167"/>
    <lineage>
        <taxon>Bacteria</taxon>
        <taxon>Bacillati</taxon>
        <taxon>Cyanobacteriota</taxon>
        <taxon>Cyanophyceae</taxon>
        <taxon>Oscillatoriophycideae</taxon>
        <taxon>Oscillatoriales</taxon>
        <taxon>Oscillatoriaceae</taxon>
        <taxon>Planktothricoides</taxon>
    </lineage>
</organism>
<dbReference type="EMBL" id="DSPX01000039">
    <property type="protein sequence ID" value="HGF99841.1"/>
    <property type="molecule type" value="Genomic_DNA"/>
</dbReference>
<gene>
    <name evidence="8" type="ORF">ENR15_04025</name>
</gene>
<accession>A0A7C3ZIN2</accession>
<proteinExistence type="predicted"/>
<keyword evidence="2 5" id="KW-0812">Transmembrane</keyword>
<evidence type="ECO:0000256" key="4">
    <source>
        <dbReference type="ARBA" id="ARBA00023136"/>
    </source>
</evidence>
<evidence type="ECO:0000259" key="6">
    <source>
        <dbReference type="Pfam" id="PF05154"/>
    </source>
</evidence>
<evidence type="ECO:0000256" key="5">
    <source>
        <dbReference type="SAM" id="Phobius"/>
    </source>
</evidence>
<evidence type="ECO:0000256" key="3">
    <source>
        <dbReference type="ARBA" id="ARBA00022989"/>
    </source>
</evidence>
<dbReference type="Pfam" id="PF05154">
    <property type="entry name" value="TM2"/>
    <property type="match status" value="1"/>
</dbReference>
<feature type="transmembrane region" description="Helical" evidence="5">
    <location>
        <begin position="28"/>
        <end position="55"/>
    </location>
</feature>
<protein>
    <submittedName>
        <fullName evidence="8">NINE protein</fullName>
    </submittedName>
</protein>
<comment type="caution">
    <text evidence="8">The sequence shown here is derived from an EMBL/GenBank/DDBJ whole genome shotgun (WGS) entry which is preliminary data.</text>
</comment>
<name>A0A7C3ZIN2_9CYAN</name>
<comment type="subcellular location">
    <subcellularLocation>
        <location evidence="1">Membrane</location>
        <topology evidence="1">Multi-pass membrane protein</topology>
    </subcellularLocation>
</comment>
<keyword evidence="3 5" id="KW-1133">Transmembrane helix</keyword>
<evidence type="ECO:0000256" key="2">
    <source>
        <dbReference type="ARBA" id="ARBA00022692"/>
    </source>
</evidence>
<dbReference type="Pfam" id="PF09851">
    <property type="entry name" value="SHOCT"/>
    <property type="match status" value="1"/>
</dbReference>
<dbReference type="AlphaFoldDB" id="A0A7C3ZIN2"/>
<reference evidence="8" key="1">
    <citation type="journal article" date="2020" name="mSystems">
        <title>Genome- and Community-Level Interaction Insights into Carbon Utilization and Element Cycling Functions of Hydrothermarchaeota in Hydrothermal Sediment.</title>
        <authorList>
            <person name="Zhou Z."/>
            <person name="Liu Y."/>
            <person name="Xu W."/>
            <person name="Pan J."/>
            <person name="Luo Z.H."/>
            <person name="Li M."/>
        </authorList>
    </citation>
    <scope>NUCLEOTIDE SEQUENCE [LARGE SCALE GENOMIC DNA]</scope>
    <source>
        <strain evidence="8">SpSt-374</strain>
    </source>
</reference>
<feature type="domain" description="TM2" evidence="6">
    <location>
        <begin position="2"/>
        <end position="50"/>
    </location>
</feature>
<keyword evidence="4 5" id="KW-0472">Membrane</keyword>
<evidence type="ECO:0000259" key="7">
    <source>
        <dbReference type="Pfam" id="PF09851"/>
    </source>
</evidence>
<dbReference type="GO" id="GO:0016020">
    <property type="term" value="C:membrane"/>
    <property type="evidence" value="ECO:0007669"/>
    <property type="project" value="UniProtKB-SubCell"/>
</dbReference>
<evidence type="ECO:0000313" key="8">
    <source>
        <dbReference type="EMBL" id="HGF99841.1"/>
    </source>
</evidence>
<evidence type="ECO:0000256" key="1">
    <source>
        <dbReference type="ARBA" id="ARBA00004141"/>
    </source>
</evidence>
<dbReference type="InterPro" id="IPR007829">
    <property type="entry name" value="TM2"/>
</dbReference>